<sequence length="124" mass="13767">MIHRSIAYCDGKNGATTESSPPLPCGPSLARIGNGAPQFDDEIIRESERLQIGRVDRFGKSSLTLANPVMKPVGLPWASWQLNTSCGLVTVDSPTPAPPPFMLMLSWWRQREHRTPSRHQFVNV</sequence>
<dbReference type="VEuPathDB" id="VectorBase:AATE004965"/>
<accession>A0A182IT49</accession>
<dbReference type="AlphaFoldDB" id="A0A182IT49"/>
<protein>
    <submittedName>
        <fullName evidence="1">Uncharacterized protein</fullName>
    </submittedName>
</protein>
<name>A0A182IT49_ANOAO</name>
<evidence type="ECO:0000313" key="1">
    <source>
        <dbReference type="EnsemblMetazoa" id="AATE004965-PA.1"/>
    </source>
</evidence>
<organism evidence="1">
    <name type="scientific">Anopheles atroparvus</name>
    <name type="common">European mosquito</name>
    <dbReference type="NCBI Taxonomy" id="41427"/>
    <lineage>
        <taxon>Eukaryota</taxon>
        <taxon>Metazoa</taxon>
        <taxon>Ecdysozoa</taxon>
        <taxon>Arthropoda</taxon>
        <taxon>Hexapoda</taxon>
        <taxon>Insecta</taxon>
        <taxon>Pterygota</taxon>
        <taxon>Neoptera</taxon>
        <taxon>Endopterygota</taxon>
        <taxon>Diptera</taxon>
        <taxon>Nematocera</taxon>
        <taxon>Culicoidea</taxon>
        <taxon>Culicidae</taxon>
        <taxon>Anophelinae</taxon>
        <taxon>Anopheles</taxon>
    </lineage>
</organism>
<dbReference type="EnsemblMetazoa" id="AATE004965-RA">
    <property type="protein sequence ID" value="AATE004965-PA.1"/>
    <property type="gene ID" value="AATE004965"/>
</dbReference>
<reference evidence="1" key="1">
    <citation type="submission" date="2022-08" db="UniProtKB">
        <authorList>
            <consortium name="EnsemblMetazoa"/>
        </authorList>
    </citation>
    <scope>IDENTIFICATION</scope>
    <source>
        <strain evidence="1">EBRO</strain>
    </source>
</reference>
<proteinExistence type="predicted"/>